<evidence type="ECO:0000313" key="2">
    <source>
        <dbReference type="EMBL" id="OPZ89629.1"/>
    </source>
</evidence>
<evidence type="ECO:0000256" key="1">
    <source>
        <dbReference type="SAM" id="MobiDB-lite"/>
    </source>
</evidence>
<feature type="region of interest" description="Disordered" evidence="1">
    <location>
        <begin position="252"/>
        <end position="290"/>
    </location>
</feature>
<proteinExistence type="predicted"/>
<feature type="compositionally biased region" description="Low complexity" evidence="1">
    <location>
        <begin position="275"/>
        <end position="290"/>
    </location>
</feature>
<accession>A0A1V5M8S9</accession>
<comment type="caution">
    <text evidence="2">The sequence shown here is derived from an EMBL/GenBank/DDBJ whole genome shotgun (WGS) entry which is preliminary data.</text>
</comment>
<name>A0A1V5M8S9_UNCT6</name>
<dbReference type="EMBL" id="MWAK01000346">
    <property type="protein sequence ID" value="OPZ89629.1"/>
    <property type="molecule type" value="Genomic_DNA"/>
</dbReference>
<dbReference type="AlphaFoldDB" id="A0A1V5M8S9"/>
<sequence length="290" mass="29942">MIPAPLAAARTKTETVNGQVLDVPKDQADRQSAGRQAGLRFPSQFELGQGEGRRLPAAVQRINNILQGQTPDRVPGPAAEVTGPAGPGADVAQNQVLDRRLPPPAGGKHEWHLRLDHQVGETQAADGGPGRFEIAVAGKEVEPGPAVLDDQSRDEAIADFAGADAHPDRVAGRTQDAVAHHDILAGQGVGAERPGVRPDGQAVVAGVDQAVGDQDVPAAVDVDPVAVGCLRRVFDPEAVDPDIPAAVEKESPIRRVEQGNALHPDPVGTAEVDQLAGPPGEGLPIPLGTG</sequence>
<protein>
    <submittedName>
        <fullName evidence="2">Uncharacterized protein</fullName>
    </submittedName>
</protein>
<organism evidence="2">
    <name type="scientific">candidate division TA06 bacterium ADurb.Bin417</name>
    <dbReference type="NCBI Taxonomy" id="1852828"/>
    <lineage>
        <taxon>Bacteria</taxon>
        <taxon>Bacteria division TA06</taxon>
    </lineage>
</organism>
<dbReference type="Proteomes" id="UP000485484">
    <property type="component" value="Unassembled WGS sequence"/>
</dbReference>
<feature type="region of interest" description="Disordered" evidence="1">
    <location>
        <begin position="68"/>
        <end position="90"/>
    </location>
</feature>
<reference evidence="2" key="1">
    <citation type="submission" date="2017-02" db="EMBL/GenBank/DDBJ databases">
        <title>Delving into the versatile metabolic prowess of the omnipresent phylum Bacteroidetes.</title>
        <authorList>
            <person name="Nobu M.K."/>
            <person name="Mei R."/>
            <person name="Narihiro T."/>
            <person name="Kuroda K."/>
            <person name="Liu W.-T."/>
        </authorList>
    </citation>
    <scope>NUCLEOTIDE SEQUENCE</scope>
    <source>
        <strain evidence="2">ADurb.Bin417</strain>
    </source>
</reference>
<gene>
    <name evidence="2" type="ORF">BWY73_01466</name>
</gene>